<accession>A0ABN1W6J1</accession>
<proteinExistence type="predicted"/>
<reference evidence="2 3" key="1">
    <citation type="journal article" date="2019" name="Int. J. Syst. Evol. Microbiol.">
        <title>The Global Catalogue of Microorganisms (GCM) 10K type strain sequencing project: providing services to taxonomists for standard genome sequencing and annotation.</title>
        <authorList>
            <consortium name="The Broad Institute Genomics Platform"/>
            <consortium name="The Broad Institute Genome Sequencing Center for Infectious Disease"/>
            <person name="Wu L."/>
            <person name="Ma J."/>
        </authorList>
    </citation>
    <scope>NUCLEOTIDE SEQUENCE [LARGE SCALE GENOMIC DNA]</scope>
    <source>
        <strain evidence="2 3">JCM 13023</strain>
    </source>
</reference>
<name>A0ABN1W6J1_9PSEU</name>
<organism evidence="2 3">
    <name type="scientific">Prauserella halophila</name>
    <dbReference type="NCBI Taxonomy" id="185641"/>
    <lineage>
        <taxon>Bacteria</taxon>
        <taxon>Bacillati</taxon>
        <taxon>Actinomycetota</taxon>
        <taxon>Actinomycetes</taxon>
        <taxon>Pseudonocardiales</taxon>
        <taxon>Pseudonocardiaceae</taxon>
        <taxon>Prauserella</taxon>
    </lineage>
</organism>
<keyword evidence="3" id="KW-1185">Reference proteome</keyword>
<dbReference type="SUPFAM" id="SSF55718">
    <property type="entry name" value="SCP-like"/>
    <property type="match status" value="1"/>
</dbReference>
<comment type="caution">
    <text evidence="2">The sequence shown here is derived from an EMBL/GenBank/DDBJ whole genome shotgun (WGS) entry which is preliminary data.</text>
</comment>
<dbReference type="InterPro" id="IPR036527">
    <property type="entry name" value="SCP2_sterol-bd_dom_sf"/>
</dbReference>
<feature type="domain" description="SCP2" evidence="1">
    <location>
        <begin position="24"/>
        <end position="94"/>
    </location>
</feature>
<gene>
    <name evidence="2" type="ORF">GCM10009676_21590</name>
</gene>
<dbReference type="InterPro" id="IPR003033">
    <property type="entry name" value="SCP2_sterol-bd_dom"/>
</dbReference>
<protein>
    <recommendedName>
        <fullName evidence="1">SCP2 domain-containing protein</fullName>
    </recommendedName>
</protein>
<dbReference type="EMBL" id="BAAALN010000005">
    <property type="protein sequence ID" value="GAA1236952.1"/>
    <property type="molecule type" value="Genomic_DNA"/>
</dbReference>
<dbReference type="RefSeq" id="WP_253863136.1">
    <property type="nucleotide sequence ID" value="NZ_BAAALN010000005.1"/>
</dbReference>
<dbReference type="Proteomes" id="UP001500653">
    <property type="component" value="Unassembled WGS sequence"/>
</dbReference>
<dbReference type="Pfam" id="PF02036">
    <property type="entry name" value="SCP2"/>
    <property type="match status" value="1"/>
</dbReference>
<evidence type="ECO:0000313" key="2">
    <source>
        <dbReference type="EMBL" id="GAA1236952.1"/>
    </source>
</evidence>
<evidence type="ECO:0000313" key="3">
    <source>
        <dbReference type="Proteomes" id="UP001500653"/>
    </source>
</evidence>
<sequence length="112" mass="11930">MGTAEKVYELLSGISRKSESAVIYRAVGATARIVIDNSQEVLLDRQGVVTQSAHHGDTDLTIHLSSPDVTALVAGDLSITRMVTSGCLVAKGPIFQSIGVIRAISQLQHEEE</sequence>
<dbReference type="Gene3D" id="3.30.1050.10">
    <property type="entry name" value="SCP2 sterol-binding domain"/>
    <property type="match status" value="1"/>
</dbReference>
<evidence type="ECO:0000259" key="1">
    <source>
        <dbReference type="Pfam" id="PF02036"/>
    </source>
</evidence>